<dbReference type="InterPro" id="IPR000933">
    <property type="entry name" value="Glyco_hydro_29"/>
</dbReference>
<sequence length="352" mass="40829">MRNKTTLFTLLILGILFYSCTGSNKEILPIPSTSPSEAQLKQIERKYGMFIHFGINTFHDQEWTDGSKPASSYAPTAIDADQWVKTAKDSGMKYVILITKHHDGFCLWDSKYTEYDIANSGNTTDVVEAVAKACEKYDIGLGLYYSLWDRNRNAEVENVELDSSYNSYMIQQLNELMDITQKHTNIVEFWFDGGWLKENNRWPINDIYQTIKSREPDCQVGVNWTIGLPENPDFHPVLPADQKEGYPIRYFPSDFRLGDPYLPIDNDPKLFSHNGEEYYMPWESTVCISKRWFYNTQDSVYKPIDELVEMYKVATSQDNILILNCPPNREGKIRDEDIEILAELRKRLDISI</sequence>
<evidence type="ECO:0000259" key="6">
    <source>
        <dbReference type="Pfam" id="PF01120"/>
    </source>
</evidence>
<dbReference type="InterPro" id="IPR057739">
    <property type="entry name" value="Glyco_hydro_29_N"/>
</dbReference>
<evidence type="ECO:0000313" key="7">
    <source>
        <dbReference type="EMBL" id="PZX51373.1"/>
    </source>
</evidence>
<evidence type="ECO:0000313" key="8">
    <source>
        <dbReference type="Proteomes" id="UP000248882"/>
    </source>
</evidence>
<dbReference type="EMBL" id="QKZT01000009">
    <property type="protein sequence ID" value="PZX51373.1"/>
    <property type="molecule type" value="Genomic_DNA"/>
</dbReference>
<keyword evidence="8" id="KW-1185">Reference proteome</keyword>
<comment type="similarity">
    <text evidence="1">Belongs to the glycosyl hydrolase 29 family.</text>
</comment>
<dbReference type="PROSITE" id="PS51257">
    <property type="entry name" value="PROKAR_LIPOPROTEIN"/>
    <property type="match status" value="1"/>
</dbReference>
<dbReference type="GO" id="GO:0005764">
    <property type="term" value="C:lysosome"/>
    <property type="evidence" value="ECO:0007669"/>
    <property type="project" value="TreeGrafter"/>
</dbReference>
<gene>
    <name evidence="7" type="ORF">LV85_02317</name>
</gene>
<name>A0A2W7QS34_9BACT</name>
<accession>A0A2W7QS34</accession>
<dbReference type="SMART" id="SM00812">
    <property type="entry name" value="Alpha_L_fucos"/>
    <property type="match status" value="1"/>
</dbReference>
<evidence type="ECO:0000256" key="1">
    <source>
        <dbReference type="ARBA" id="ARBA00007951"/>
    </source>
</evidence>
<keyword evidence="5" id="KW-0326">Glycosidase</keyword>
<dbReference type="Pfam" id="PF01120">
    <property type="entry name" value="Alpha_L_fucos"/>
    <property type="match status" value="1"/>
</dbReference>
<dbReference type="Proteomes" id="UP000248882">
    <property type="component" value="Unassembled WGS sequence"/>
</dbReference>
<evidence type="ECO:0000256" key="5">
    <source>
        <dbReference type="ARBA" id="ARBA00023295"/>
    </source>
</evidence>
<dbReference type="GO" id="GO:0016139">
    <property type="term" value="P:glycoside catabolic process"/>
    <property type="evidence" value="ECO:0007669"/>
    <property type="project" value="TreeGrafter"/>
</dbReference>
<dbReference type="RefSeq" id="WP_111319508.1">
    <property type="nucleotide sequence ID" value="NZ_QKZT01000009.1"/>
</dbReference>
<dbReference type="Gene3D" id="3.20.20.80">
    <property type="entry name" value="Glycosidases"/>
    <property type="match status" value="1"/>
</dbReference>
<dbReference type="AlphaFoldDB" id="A0A2W7QS34"/>
<evidence type="ECO:0000256" key="2">
    <source>
        <dbReference type="ARBA" id="ARBA00012662"/>
    </source>
</evidence>
<reference evidence="7 8" key="1">
    <citation type="submission" date="2018-06" db="EMBL/GenBank/DDBJ databases">
        <title>Genomic Encyclopedia of Archaeal and Bacterial Type Strains, Phase II (KMG-II): from individual species to whole genera.</title>
        <authorList>
            <person name="Goeker M."/>
        </authorList>
    </citation>
    <scope>NUCLEOTIDE SEQUENCE [LARGE SCALE GENOMIC DNA]</scope>
    <source>
        <strain evidence="7 8">DSM 19830</strain>
    </source>
</reference>
<proteinExistence type="inferred from homology"/>
<dbReference type="EC" id="3.2.1.51" evidence="2"/>
<dbReference type="PANTHER" id="PTHR10030:SF37">
    <property type="entry name" value="ALPHA-L-FUCOSIDASE-RELATED"/>
    <property type="match status" value="1"/>
</dbReference>
<evidence type="ECO:0000256" key="4">
    <source>
        <dbReference type="ARBA" id="ARBA00022801"/>
    </source>
</evidence>
<dbReference type="PANTHER" id="PTHR10030">
    <property type="entry name" value="ALPHA-L-FUCOSIDASE"/>
    <property type="match status" value="1"/>
</dbReference>
<dbReference type="GO" id="GO:0004560">
    <property type="term" value="F:alpha-L-fucosidase activity"/>
    <property type="evidence" value="ECO:0007669"/>
    <property type="project" value="InterPro"/>
</dbReference>
<dbReference type="OrthoDB" id="1095333at2"/>
<keyword evidence="3" id="KW-0732">Signal</keyword>
<dbReference type="SUPFAM" id="SSF51445">
    <property type="entry name" value="(Trans)glycosidases"/>
    <property type="match status" value="1"/>
</dbReference>
<evidence type="ECO:0000256" key="3">
    <source>
        <dbReference type="ARBA" id="ARBA00022729"/>
    </source>
</evidence>
<organism evidence="7 8">
    <name type="scientific">Algoriphagus chordae</name>
    <dbReference type="NCBI Taxonomy" id="237019"/>
    <lineage>
        <taxon>Bacteria</taxon>
        <taxon>Pseudomonadati</taxon>
        <taxon>Bacteroidota</taxon>
        <taxon>Cytophagia</taxon>
        <taxon>Cytophagales</taxon>
        <taxon>Cyclobacteriaceae</taxon>
        <taxon>Algoriphagus</taxon>
    </lineage>
</organism>
<feature type="domain" description="Glycoside hydrolase family 29 N-terminal" evidence="6">
    <location>
        <begin position="45"/>
        <end position="346"/>
    </location>
</feature>
<protein>
    <recommendedName>
        <fullName evidence="2">alpha-L-fucosidase</fullName>
        <ecNumber evidence="2">3.2.1.51</ecNumber>
    </recommendedName>
</protein>
<keyword evidence="4" id="KW-0378">Hydrolase</keyword>
<dbReference type="InterPro" id="IPR017853">
    <property type="entry name" value="GH"/>
</dbReference>
<comment type="caution">
    <text evidence="7">The sequence shown here is derived from an EMBL/GenBank/DDBJ whole genome shotgun (WGS) entry which is preliminary data.</text>
</comment>
<dbReference type="GO" id="GO:0006004">
    <property type="term" value="P:fucose metabolic process"/>
    <property type="evidence" value="ECO:0007669"/>
    <property type="project" value="TreeGrafter"/>
</dbReference>